<dbReference type="PANTHER" id="PTHR43646">
    <property type="entry name" value="GLYCOSYLTRANSFERASE"/>
    <property type="match status" value="1"/>
</dbReference>
<comment type="subcellular location">
    <subcellularLocation>
        <location evidence="1">Cell membrane</location>
    </subcellularLocation>
</comment>
<dbReference type="PANTHER" id="PTHR43646:SF2">
    <property type="entry name" value="GLYCOSYLTRANSFERASE 2-LIKE DOMAIN-CONTAINING PROTEIN"/>
    <property type="match status" value="1"/>
</dbReference>
<comment type="caution">
    <text evidence="8">The sequence shown here is derived from an EMBL/GenBank/DDBJ whole genome shotgun (WGS) entry which is preliminary data.</text>
</comment>
<dbReference type="InterPro" id="IPR029044">
    <property type="entry name" value="Nucleotide-diphossugar_trans"/>
</dbReference>
<name>A0AAD3H007_9STRA</name>
<evidence type="ECO:0000256" key="3">
    <source>
        <dbReference type="ARBA" id="ARBA00022676"/>
    </source>
</evidence>
<keyword evidence="4" id="KW-0808">Transferase</keyword>
<sequence>MPHKVKIGGPGSKLPTAVESFLAWSLCLSCLAVSGYHYVMSTYVIPFLFKWRSHGTASVKNVSLSRSKLMDDSEKVRQQPKAWVPLTTHSRDEVDRLSPLERYEQLKTMLNYHRIEYPPKNQENTSRVESEIIRLLREDSICRRLASLSMRPFDTSDTKRKVANQSSSKLSQASFSQRTILSMQSSSSLMDHSASDDDEYFELAEFLTKNWTELLRLPVFEIVGLENKQVSNIIARGDSDVTDSYLISVIIPSYQESSETLKKQLWKLMSRAVNPTKIEVIIVDAGGRLKQMGSLEENDSFTSEKNNEEKKEGTDHEVQDGELENVKRVFREFQPERIRRKYSVIESDVPILPFGNFEILDYSEGGGRGPCLNYGASAARGSILTFCHMDTTLPAFWDEKVLACFKNKDSSNNQVVANSCAFAFGIDTSKEGLESSFDPSAKTYFPPGIHAVETTANIRTQLYSLPYGDQAISIPRAIFKFLGGFPDQCLMEDYELVTLLRKRAALVQGKPKESLQIIPGIPALCSPRRWQKFGVLYVTYMNSKFVNLYSGGLSPDELYTLYYGQPPPKREKTCAPWEAKMEQLLKSKRKND</sequence>
<evidence type="ECO:0000256" key="7">
    <source>
        <dbReference type="SAM" id="Phobius"/>
    </source>
</evidence>
<evidence type="ECO:0000256" key="1">
    <source>
        <dbReference type="ARBA" id="ARBA00004236"/>
    </source>
</evidence>
<feature type="transmembrane region" description="Helical" evidence="7">
    <location>
        <begin position="21"/>
        <end position="39"/>
    </location>
</feature>
<reference evidence="8 9" key="1">
    <citation type="journal article" date="2021" name="Sci. Rep.">
        <title>The genome of the diatom Chaetoceros tenuissimus carries an ancient integrated fragment of an extant virus.</title>
        <authorList>
            <person name="Hongo Y."/>
            <person name="Kimura K."/>
            <person name="Takaki Y."/>
            <person name="Yoshida Y."/>
            <person name="Baba S."/>
            <person name="Kobayashi G."/>
            <person name="Nagasaki K."/>
            <person name="Hano T."/>
            <person name="Tomaru Y."/>
        </authorList>
    </citation>
    <scope>NUCLEOTIDE SEQUENCE [LARGE SCALE GENOMIC DNA]</scope>
    <source>
        <strain evidence="8 9">NIES-3715</strain>
    </source>
</reference>
<keyword evidence="2" id="KW-1003">Cell membrane</keyword>
<dbReference type="AlphaFoldDB" id="A0AAD3H007"/>
<evidence type="ECO:0000256" key="4">
    <source>
        <dbReference type="ARBA" id="ARBA00022679"/>
    </source>
</evidence>
<accession>A0AAD3H007</accession>
<keyword evidence="5 7" id="KW-0472">Membrane</keyword>
<feature type="compositionally biased region" description="Basic and acidic residues" evidence="6">
    <location>
        <begin position="305"/>
        <end position="318"/>
    </location>
</feature>
<keyword evidence="3" id="KW-0328">Glycosyltransferase</keyword>
<dbReference type="Proteomes" id="UP001054902">
    <property type="component" value="Unassembled WGS sequence"/>
</dbReference>
<evidence type="ECO:0008006" key="10">
    <source>
        <dbReference type="Google" id="ProtNLM"/>
    </source>
</evidence>
<evidence type="ECO:0000256" key="6">
    <source>
        <dbReference type="SAM" id="MobiDB-lite"/>
    </source>
</evidence>
<dbReference type="Gene3D" id="3.90.550.10">
    <property type="entry name" value="Spore Coat Polysaccharide Biosynthesis Protein SpsA, Chain A"/>
    <property type="match status" value="1"/>
</dbReference>
<keyword evidence="7" id="KW-1133">Transmembrane helix</keyword>
<organism evidence="8 9">
    <name type="scientific">Chaetoceros tenuissimus</name>
    <dbReference type="NCBI Taxonomy" id="426638"/>
    <lineage>
        <taxon>Eukaryota</taxon>
        <taxon>Sar</taxon>
        <taxon>Stramenopiles</taxon>
        <taxon>Ochrophyta</taxon>
        <taxon>Bacillariophyta</taxon>
        <taxon>Coscinodiscophyceae</taxon>
        <taxon>Chaetocerotophycidae</taxon>
        <taxon>Chaetocerotales</taxon>
        <taxon>Chaetocerotaceae</taxon>
        <taxon>Chaetoceros</taxon>
    </lineage>
</organism>
<dbReference type="GO" id="GO:0005886">
    <property type="term" value="C:plasma membrane"/>
    <property type="evidence" value="ECO:0007669"/>
    <property type="project" value="UniProtKB-SubCell"/>
</dbReference>
<evidence type="ECO:0000313" key="8">
    <source>
        <dbReference type="EMBL" id="GFH45335.1"/>
    </source>
</evidence>
<dbReference type="EMBL" id="BLLK01000020">
    <property type="protein sequence ID" value="GFH45335.1"/>
    <property type="molecule type" value="Genomic_DNA"/>
</dbReference>
<protein>
    <recommendedName>
        <fullName evidence="10">Glycosyltransferase 2-like domain-containing protein</fullName>
    </recommendedName>
</protein>
<keyword evidence="9" id="KW-1185">Reference proteome</keyword>
<keyword evidence="7" id="KW-0812">Transmembrane</keyword>
<evidence type="ECO:0000256" key="2">
    <source>
        <dbReference type="ARBA" id="ARBA00022475"/>
    </source>
</evidence>
<dbReference type="GO" id="GO:0016757">
    <property type="term" value="F:glycosyltransferase activity"/>
    <property type="evidence" value="ECO:0007669"/>
    <property type="project" value="UniProtKB-KW"/>
</dbReference>
<proteinExistence type="predicted"/>
<evidence type="ECO:0000256" key="5">
    <source>
        <dbReference type="ARBA" id="ARBA00023136"/>
    </source>
</evidence>
<dbReference type="SUPFAM" id="SSF53448">
    <property type="entry name" value="Nucleotide-diphospho-sugar transferases"/>
    <property type="match status" value="1"/>
</dbReference>
<feature type="region of interest" description="Disordered" evidence="6">
    <location>
        <begin position="294"/>
        <end position="318"/>
    </location>
</feature>
<evidence type="ECO:0000313" key="9">
    <source>
        <dbReference type="Proteomes" id="UP001054902"/>
    </source>
</evidence>
<gene>
    <name evidence="8" type="ORF">CTEN210_01809</name>
</gene>